<dbReference type="Gene3D" id="3.30.300.210">
    <property type="entry name" value="Nutrient germinant receptor protein C, domain 3"/>
    <property type="match status" value="1"/>
</dbReference>
<reference evidence="11" key="1">
    <citation type="journal article" date="2019" name="Int. J. Syst. Evol. Microbiol.">
        <title>The Global Catalogue of Microorganisms (GCM) 10K type strain sequencing project: providing services to taxonomists for standard genome sequencing and annotation.</title>
        <authorList>
            <consortium name="The Broad Institute Genomics Platform"/>
            <consortium name="The Broad Institute Genome Sequencing Center for Infectious Disease"/>
            <person name="Wu L."/>
            <person name="Ma J."/>
        </authorList>
    </citation>
    <scope>NUCLEOTIDE SEQUENCE [LARGE SCALE GENOMIC DNA]</scope>
    <source>
        <strain evidence="11">KACC 11904</strain>
    </source>
</reference>
<keyword evidence="6" id="KW-0564">Palmitate</keyword>
<evidence type="ECO:0000256" key="3">
    <source>
        <dbReference type="ARBA" id="ARBA00022544"/>
    </source>
</evidence>
<evidence type="ECO:0000259" key="8">
    <source>
        <dbReference type="Pfam" id="PF05504"/>
    </source>
</evidence>
<proteinExistence type="inferred from homology"/>
<evidence type="ECO:0000256" key="6">
    <source>
        <dbReference type="ARBA" id="ARBA00023139"/>
    </source>
</evidence>
<dbReference type="NCBIfam" id="TIGR02887">
    <property type="entry name" value="spore_ger_x_C"/>
    <property type="match status" value="1"/>
</dbReference>
<comment type="similarity">
    <text evidence="2">Belongs to the GerABKC lipoprotein family.</text>
</comment>
<evidence type="ECO:0000256" key="2">
    <source>
        <dbReference type="ARBA" id="ARBA00007886"/>
    </source>
</evidence>
<dbReference type="InterPro" id="IPR008844">
    <property type="entry name" value="Spore_GerAC-like"/>
</dbReference>
<dbReference type="RefSeq" id="WP_270877859.1">
    <property type="nucleotide sequence ID" value="NZ_JAQFVF010000009.1"/>
</dbReference>
<comment type="caution">
    <text evidence="10">The sequence shown here is derived from an EMBL/GenBank/DDBJ whole genome shotgun (WGS) entry which is preliminary data.</text>
</comment>
<keyword evidence="5" id="KW-0472">Membrane</keyword>
<evidence type="ECO:0000313" key="11">
    <source>
        <dbReference type="Proteomes" id="UP001596044"/>
    </source>
</evidence>
<evidence type="ECO:0000313" key="10">
    <source>
        <dbReference type="EMBL" id="MFC5452685.1"/>
    </source>
</evidence>
<protein>
    <submittedName>
        <fullName evidence="10">Ger(X)C family spore germination protein</fullName>
    </submittedName>
</protein>
<accession>A0ABW0KGR7</accession>
<organism evidence="10 11">
    <name type="scientific">Paenibacillus aestuarii</name>
    <dbReference type="NCBI Taxonomy" id="516965"/>
    <lineage>
        <taxon>Bacteria</taxon>
        <taxon>Bacillati</taxon>
        <taxon>Bacillota</taxon>
        <taxon>Bacilli</taxon>
        <taxon>Bacillales</taxon>
        <taxon>Paenibacillaceae</taxon>
        <taxon>Paenibacillus</taxon>
    </lineage>
</organism>
<dbReference type="EMBL" id="JBHSMJ010000063">
    <property type="protein sequence ID" value="MFC5452685.1"/>
    <property type="molecule type" value="Genomic_DNA"/>
</dbReference>
<dbReference type="Proteomes" id="UP001596044">
    <property type="component" value="Unassembled WGS sequence"/>
</dbReference>
<keyword evidence="11" id="KW-1185">Reference proteome</keyword>
<dbReference type="PANTHER" id="PTHR35789:SF1">
    <property type="entry name" value="SPORE GERMINATION PROTEIN B3"/>
    <property type="match status" value="1"/>
</dbReference>
<keyword evidence="7" id="KW-0449">Lipoprotein</keyword>
<dbReference type="Pfam" id="PF25198">
    <property type="entry name" value="Spore_GerAC_N"/>
    <property type="match status" value="1"/>
</dbReference>
<dbReference type="PROSITE" id="PS51257">
    <property type="entry name" value="PROKAR_LIPOPROTEIN"/>
    <property type="match status" value="1"/>
</dbReference>
<dbReference type="Pfam" id="PF05504">
    <property type="entry name" value="Spore_GerAC"/>
    <property type="match status" value="1"/>
</dbReference>
<evidence type="ECO:0000259" key="9">
    <source>
        <dbReference type="Pfam" id="PF25198"/>
    </source>
</evidence>
<dbReference type="PANTHER" id="PTHR35789">
    <property type="entry name" value="SPORE GERMINATION PROTEIN B3"/>
    <property type="match status" value="1"/>
</dbReference>
<name>A0ABW0KGR7_9BACL</name>
<evidence type="ECO:0000256" key="1">
    <source>
        <dbReference type="ARBA" id="ARBA00004635"/>
    </source>
</evidence>
<sequence>MQVLKSILIFTMAALLLSGCWDKLELEEQAYVVVLGLDLAEKNLVNVTFQIANPQVGSTDKGNAPNEPPSDTLTFTAPDILSAKELANSVVTRKISFAHLRTLVIGEELAKTKLLPNIIVAALRDPEMRREINVIVSHEKSVTFIHHNKPKLETRPHKYYAFMQKRWRDTGHVPYATINRFMQRVHEELFLTIYGTTNRVAAKEKKDEDDYIAGEIPQISGDPVQIMGSAVLKDGVMIGKLTGEETRHVLLLRRKALSHVFVSSYPDPLDNKYRVTVRLLKSSNTQIQINVKKDPPVIHVKVPIKAQVLSIPSLNNYVTDEGNQRLLTKAISNDLKEISTRLIQKTQQEYRAEPFVWFLDARKQFATLQAFEAYEWEKKYADAKVTVDFDVKIESFGKQMDPQHMEQKE</sequence>
<keyword evidence="4" id="KW-0732">Signal</keyword>
<gene>
    <name evidence="10" type="ORF">ACFPOG_31250</name>
</gene>
<dbReference type="InterPro" id="IPR057336">
    <property type="entry name" value="GerAC_N"/>
</dbReference>
<evidence type="ECO:0000256" key="7">
    <source>
        <dbReference type="ARBA" id="ARBA00023288"/>
    </source>
</evidence>
<feature type="domain" description="Spore germination protein N-terminal" evidence="9">
    <location>
        <begin position="22"/>
        <end position="188"/>
    </location>
</feature>
<dbReference type="InterPro" id="IPR038501">
    <property type="entry name" value="Spore_GerAC_C_sf"/>
</dbReference>
<comment type="subcellular location">
    <subcellularLocation>
        <location evidence="1">Membrane</location>
        <topology evidence="1">Lipid-anchor</topology>
    </subcellularLocation>
</comment>
<evidence type="ECO:0000256" key="4">
    <source>
        <dbReference type="ARBA" id="ARBA00022729"/>
    </source>
</evidence>
<feature type="domain" description="Spore germination GerAC-like C-terminal" evidence="8">
    <location>
        <begin position="227"/>
        <end position="397"/>
    </location>
</feature>
<evidence type="ECO:0000256" key="5">
    <source>
        <dbReference type="ARBA" id="ARBA00023136"/>
    </source>
</evidence>
<dbReference type="InterPro" id="IPR046953">
    <property type="entry name" value="Spore_GerAC-like_C"/>
</dbReference>
<keyword evidence="3" id="KW-0309">Germination</keyword>